<reference evidence="4" key="1">
    <citation type="submission" date="2021-01" db="EMBL/GenBank/DDBJ databases">
        <authorList>
            <person name="Kaushik A."/>
        </authorList>
    </citation>
    <scope>NUCLEOTIDE SEQUENCE</scope>
    <source>
        <strain evidence="4">Type strain: AG8-Rh-89/</strain>
    </source>
</reference>
<dbReference type="InterPro" id="IPR023214">
    <property type="entry name" value="HAD_sf"/>
</dbReference>
<comment type="subcellular location">
    <subcellularLocation>
        <location evidence="1">Mitochondrion inner membrane</location>
        <topology evidence="1">Single-pass membrane protein</topology>
    </subcellularLocation>
</comment>
<evidence type="ECO:0000256" key="2">
    <source>
        <dbReference type="SAM" id="MobiDB-lite"/>
    </source>
</evidence>
<feature type="compositionally biased region" description="Polar residues" evidence="2">
    <location>
        <begin position="238"/>
        <end position="247"/>
    </location>
</feature>
<comment type="subunit">
    <text evidence="1">Component of the TIM23 complex.</text>
</comment>
<comment type="function">
    <text evidence="1">Essential component of the TIM23 complex, a complex that mediates the translocation of transit peptide-containing proteins across the mitochondrial inner membrane.</text>
</comment>
<evidence type="ECO:0000313" key="5">
    <source>
        <dbReference type="Proteomes" id="UP000663850"/>
    </source>
</evidence>
<dbReference type="InterPro" id="IPR036412">
    <property type="entry name" value="HAD-like_sf"/>
</dbReference>
<sequence length="375" mass="41984">MHLPALSSLSAAKRCLLVLDLNGTLLHRRRTNSGHTTHVYVRPYLGVFLQYISHPSASLNVAVWSSARRANVDLMVDRAWTGQKPGIVLAREDMQLTDRQFNHNVRTTKDLRQLWLRLAQAQAQTQSGVMHGPRDTILLDDSVHKARLQPNNHLALPTYGAAQLRADADSLVSGSETVDESLIAVVGILSELRTASIPVDEWNRTGWIWAGPGARLDMREMWDRRIRPSIQVSPPPASSTRGLTSLPGQAESGLASQAGSSLSSRLASRVESPAVGYKPDPPFEPSQQPRIYSEMPQWFSSPPLMRAWIEHGRKVLDGIGIQVEHECVQAWPGWREGKREILGKSKDDAHQEKRKDNAHKERKEKRRDDWATKQA</sequence>
<feature type="region of interest" description="Disordered" evidence="2">
    <location>
        <begin position="339"/>
        <end position="375"/>
    </location>
</feature>
<feature type="domain" description="FCP1 homology" evidence="3">
    <location>
        <begin position="10"/>
        <end position="185"/>
    </location>
</feature>
<dbReference type="GO" id="GO:0015031">
    <property type="term" value="P:protein transport"/>
    <property type="evidence" value="ECO:0007669"/>
    <property type="project" value="UniProtKB-KW"/>
</dbReference>
<organism evidence="4 5">
    <name type="scientific">Rhizoctonia solani</name>
    <dbReference type="NCBI Taxonomy" id="456999"/>
    <lineage>
        <taxon>Eukaryota</taxon>
        <taxon>Fungi</taxon>
        <taxon>Dikarya</taxon>
        <taxon>Basidiomycota</taxon>
        <taxon>Agaricomycotina</taxon>
        <taxon>Agaricomycetes</taxon>
        <taxon>Cantharellales</taxon>
        <taxon>Ceratobasidiaceae</taxon>
        <taxon>Rhizoctonia</taxon>
    </lineage>
</organism>
<name>A0A8H2XNG8_9AGAM</name>
<dbReference type="AlphaFoldDB" id="A0A8H2XNG8"/>
<keyword evidence="1" id="KW-0811">Translocation</keyword>
<dbReference type="PANTHER" id="PTHR12210">
    <property type="entry name" value="DULLARD PROTEIN PHOSPHATASE"/>
    <property type="match status" value="1"/>
</dbReference>
<comment type="similarity">
    <text evidence="1">Belongs to the TIM50 family.</text>
</comment>
<keyword evidence="1" id="KW-0653">Protein transport</keyword>
<dbReference type="InterPro" id="IPR050365">
    <property type="entry name" value="TIM50"/>
</dbReference>
<keyword evidence="1" id="KW-0809">Transit peptide</keyword>
<accession>A0A8H2XNG8</accession>
<dbReference type="SMART" id="SM00577">
    <property type="entry name" value="CPDc"/>
    <property type="match status" value="1"/>
</dbReference>
<dbReference type="Gene3D" id="3.40.50.1000">
    <property type="entry name" value="HAD superfamily/HAD-like"/>
    <property type="match status" value="1"/>
</dbReference>
<comment type="caution">
    <text evidence="4">The sequence shown here is derived from an EMBL/GenBank/DDBJ whole genome shotgun (WGS) entry which is preliminary data.</text>
</comment>
<dbReference type="Pfam" id="PF03031">
    <property type="entry name" value="NIF"/>
    <property type="match status" value="1"/>
</dbReference>
<keyword evidence="1" id="KW-0496">Mitochondrion</keyword>
<evidence type="ECO:0000313" key="4">
    <source>
        <dbReference type="EMBL" id="CAE6428621.1"/>
    </source>
</evidence>
<proteinExistence type="inferred from homology"/>
<evidence type="ECO:0000256" key="1">
    <source>
        <dbReference type="RuleBase" id="RU365079"/>
    </source>
</evidence>
<feature type="compositionally biased region" description="Low complexity" evidence="2">
    <location>
        <begin position="248"/>
        <end position="265"/>
    </location>
</feature>
<dbReference type="PROSITE" id="PS50969">
    <property type="entry name" value="FCP1"/>
    <property type="match status" value="1"/>
</dbReference>
<keyword evidence="1" id="KW-0813">Transport</keyword>
<dbReference type="GO" id="GO:0005744">
    <property type="term" value="C:TIM23 mitochondrial import inner membrane translocase complex"/>
    <property type="evidence" value="ECO:0007669"/>
    <property type="project" value="UniProtKB-UniRule"/>
</dbReference>
<dbReference type="InterPro" id="IPR004274">
    <property type="entry name" value="FCP1_dom"/>
</dbReference>
<feature type="region of interest" description="Disordered" evidence="2">
    <location>
        <begin position="228"/>
        <end position="265"/>
    </location>
</feature>
<evidence type="ECO:0000259" key="3">
    <source>
        <dbReference type="PROSITE" id="PS50969"/>
    </source>
</evidence>
<protein>
    <recommendedName>
        <fullName evidence="1">Mitochondrial import inner membrane translocase subunit TIM50</fullName>
    </recommendedName>
</protein>
<gene>
    <name evidence="4" type="ORF">RDB_LOCUS17173</name>
</gene>
<dbReference type="EMBL" id="CAJMWZ010000924">
    <property type="protein sequence ID" value="CAE6428621.1"/>
    <property type="molecule type" value="Genomic_DNA"/>
</dbReference>
<dbReference type="SUPFAM" id="SSF56784">
    <property type="entry name" value="HAD-like"/>
    <property type="match status" value="1"/>
</dbReference>
<dbReference type="Proteomes" id="UP000663850">
    <property type="component" value="Unassembled WGS sequence"/>
</dbReference>